<evidence type="ECO:0000256" key="2">
    <source>
        <dbReference type="ARBA" id="ARBA00009324"/>
    </source>
</evidence>
<comment type="subcellular location">
    <subcellularLocation>
        <location evidence="1">Membrane</location>
    </subcellularLocation>
</comment>
<dbReference type="Pfam" id="PF04116">
    <property type="entry name" value="FA_hydroxylase"/>
    <property type="match status" value="1"/>
</dbReference>
<keyword evidence="5" id="KW-0472">Membrane</keyword>
<dbReference type="GO" id="GO:0016491">
    <property type="term" value="F:oxidoreductase activity"/>
    <property type="evidence" value="ECO:0007669"/>
    <property type="project" value="InterPro"/>
</dbReference>
<keyword evidence="4" id="KW-1133">Transmembrane helix</keyword>
<keyword evidence="8" id="KW-1185">Reference proteome</keyword>
<organism evidence="7 8">
    <name type="scientific">Cymbomonas tetramitiformis</name>
    <dbReference type="NCBI Taxonomy" id="36881"/>
    <lineage>
        <taxon>Eukaryota</taxon>
        <taxon>Viridiplantae</taxon>
        <taxon>Chlorophyta</taxon>
        <taxon>Pyramimonadophyceae</taxon>
        <taxon>Pyramimonadales</taxon>
        <taxon>Pyramimonadaceae</taxon>
        <taxon>Cymbomonas</taxon>
    </lineage>
</organism>
<evidence type="ECO:0000256" key="5">
    <source>
        <dbReference type="ARBA" id="ARBA00023136"/>
    </source>
</evidence>
<evidence type="ECO:0000256" key="4">
    <source>
        <dbReference type="ARBA" id="ARBA00022989"/>
    </source>
</evidence>
<sequence length="172" mass="20089">MFDTIYPRRRDRLPPEALPFGWHVAEIVAALVVYDMLFFASHVVIHKVPWIYRRVHAKHHRRVIMRARETVALSIADEVLDVSCSIAALNLLKCHPLSRALYNVTIIFLLCDLHSGYDMPWMLQNVVPFGICSGSRRHTDHHKHGRAFYQKFFVYLDNFFGFNKLPEATKIE</sequence>
<evidence type="ECO:0000259" key="6">
    <source>
        <dbReference type="Pfam" id="PF04116"/>
    </source>
</evidence>
<evidence type="ECO:0000256" key="1">
    <source>
        <dbReference type="ARBA" id="ARBA00004370"/>
    </source>
</evidence>
<comment type="similarity">
    <text evidence="2">Belongs to the sterol desaturase family.</text>
</comment>
<dbReference type="Proteomes" id="UP001190700">
    <property type="component" value="Unassembled WGS sequence"/>
</dbReference>
<dbReference type="InterPro" id="IPR006694">
    <property type="entry name" value="Fatty_acid_hydroxylase"/>
</dbReference>
<comment type="caution">
    <text evidence="7">The sequence shown here is derived from an EMBL/GenBank/DDBJ whole genome shotgun (WGS) entry which is preliminary data.</text>
</comment>
<dbReference type="GO" id="GO:0005506">
    <property type="term" value="F:iron ion binding"/>
    <property type="evidence" value="ECO:0007669"/>
    <property type="project" value="InterPro"/>
</dbReference>
<dbReference type="InterPro" id="IPR050307">
    <property type="entry name" value="Sterol_Desaturase_Related"/>
</dbReference>
<proteinExistence type="inferred from homology"/>
<protein>
    <recommendedName>
        <fullName evidence="6">Fatty acid hydroxylase domain-containing protein</fullName>
    </recommendedName>
</protein>
<dbReference type="GO" id="GO:0016020">
    <property type="term" value="C:membrane"/>
    <property type="evidence" value="ECO:0007669"/>
    <property type="project" value="UniProtKB-SubCell"/>
</dbReference>
<evidence type="ECO:0000313" key="8">
    <source>
        <dbReference type="Proteomes" id="UP001190700"/>
    </source>
</evidence>
<dbReference type="PANTHER" id="PTHR11863">
    <property type="entry name" value="STEROL DESATURASE"/>
    <property type="match status" value="1"/>
</dbReference>
<gene>
    <name evidence="7" type="ORF">CYMTET_12960</name>
</gene>
<accession>A0AAE0GJA2</accession>
<name>A0AAE0GJA2_9CHLO</name>
<dbReference type="EMBL" id="LGRX02005110">
    <property type="protein sequence ID" value="KAK3279142.1"/>
    <property type="molecule type" value="Genomic_DNA"/>
</dbReference>
<evidence type="ECO:0000313" key="7">
    <source>
        <dbReference type="EMBL" id="KAK3279142.1"/>
    </source>
</evidence>
<keyword evidence="3" id="KW-0812">Transmembrane</keyword>
<feature type="domain" description="Fatty acid hydroxylase" evidence="6">
    <location>
        <begin position="28"/>
        <end position="161"/>
    </location>
</feature>
<evidence type="ECO:0000256" key="3">
    <source>
        <dbReference type="ARBA" id="ARBA00022692"/>
    </source>
</evidence>
<reference evidence="7 8" key="1">
    <citation type="journal article" date="2015" name="Genome Biol. Evol.">
        <title>Comparative Genomics of a Bacterivorous Green Alga Reveals Evolutionary Causalities and Consequences of Phago-Mixotrophic Mode of Nutrition.</title>
        <authorList>
            <person name="Burns J.A."/>
            <person name="Paasch A."/>
            <person name="Narechania A."/>
            <person name="Kim E."/>
        </authorList>
    </citation>
    <scope>NUCLEOTIDE SEQUENCE [LARGE SCALE GENOMIC DNA]</scope>
    <source>
        <strain evidence="7 8">PLY_AMNH</strain>
    </source>
</reference>
<dbReference type="AlphaFoldDB" id="A0AAE0GJA2"/>
<dbReference type="GO" id="GO:0008610">
    <property type="term" value="P:lipid biosynthetic process"/>
    <property type="evidence" value="ECO:0007669"/>
    <property type="project" value="InterPro"/>
</dbReference>